<comment type="caution">
    <text evidence="1">The sequence shown here is derived from an EMBL/GenBank/DDBJ whole genome shotgun (WGS) entry which is preliminary data.</text>
</comment>
<name>A0A849K329_9MICO</name>
<organism evidence="1 2">
    <name type="scientific">Isoptericola sediminis</name>
    <dbReference type="NCBI Taxonomy" id="2733572"/>
    <lineage>
        <taxon>Bacteria</taxon>
        <taxon>Bacillati</taxon>
        <taxon>Actinomycetota</taxon>
        <taxon>Actinomycetes</taxon>
        <taxon>Micrococcales</taxon>
        <taxon>Promicromonosporaceae</taxon>
        <taxon>Isoptericola</taxon>
    </lineage>
</organism>
<proteinExistence type="predicted"/>
<dbReference type="Proteomes" id="UP000557204">
    <property type="component" value="Unassembled WGS sequence"/>
</dbReference>
<dbReference type="AlphaFoldDB" id="A0A849K329"/>
<dbReference type="EMBL" id="JABFAJ010000016">
    <property type="protein sequence ID" value="NNU27658.1"/>
    <property type="molecule type" value="Genomic_DNA"/>
</dbReference>
<evidence type="ECO:0000313" key="2">
    <source>
        <dbReference type="Proteomes" id="UP000557204"/>
    </source>
</evidence>
<keyword evidence="2" id="KW-1185">Reference proteome</keyword>
<protein>
    <submittedName>
        <fullName evidence="1">Uncharacterized protein</fullName>
    </submittedName>
</protein>
<dbReference type="RefSeq" id="WP_171247167.1">
    <property type="nucleotide sequence ID" value="NZ_JABFAJ010000016.1"/>
</dbReference>
<accession>A0A849K329</accession>
<gene>
    <name evidence="1" type="ORF">HLI28_08900</name>
</gene>
<reference evidence="1 2" key="1">
    <citation type="submission" date="2020-05" db="EMBL/GenBank/DDBJ databases">
        <title>Genome sequence of Isoptericola sp. JC619 isolated from Chilika lagoon, India.</title>
        <authorList>
            <person name="Kumar D."/>
            <person name="Appam K."/>
            <person name="Gandham S."/>
            <person name="Uppada J."/>
            <person name="Sasikala C."/>
            <person name="Venkata Ramana C."/>
        </authorList>
    </citation>
    <scope>NUCLEOTIDE SEQUENCE [LARGE SCALE GENOMIC DNA]</scope>
    <source>
        <strain evidence="1 2">JC619</strain>
    </source>
</reference>
<evidence type="ECO:0000313" key="1">
    <source>
        <dbReference type="EMBL" id="NNU27658.1"/>
    </source>
</evidence>
<sequence>MFVTTSDVATAAALLRRARHRLEDATAALHRARGPGWESAAGDSCRDAVAEVLTLLDADGATLQQADGVTARCLDG</sequence>